<proteinExistence type="predicted"/>
<dbReference type="AlphaFoldDB" id="A0A1M5MU94"/>
<organism evidence="1 2">
    <name type="scientific">Streptoalloteichus hindustanus</name>
    <dbReference type="NCBI Taxonomy" id="2017"/>
    <lineage>
        <taxon>Bacteria</taxon>
        <taxon>Bacillati</taxon>
        <taxon>Actinomycetota</taxon>
        <taxon>Actinomycetes</taxon>
        <taxon>Pseudonocardiales</taxon>
        <taxon>Pseudonocardiaceae</taxon>
        <taxon>Streptoalloteichus</taxon>
    </lineage>
</organism>
<dbReference type="OrthoDB" id="3402160at2"/>
<evidence type="ECO:0000313" key="2">
    <source>
        <dbReference type="Proteomes" id="UP000184501"/>
    </source>
</evidence>
<sequence length="109" mass="11184">MIALRRVAHGVVVVGMAWCLAACGGSEGAGRAEVVAKIKSDPGMAGTPNAAVECVADWYMTYASEEQRAAFVRGQSGDRAPEQVAGSEEARTAILDCLKSATANSPAAN</sequence>
<reference evidence="1 2" key="1">
    <citation type="submission" date="2016-11" db="EMBL/GenBank/DDBJ databases">
        <authorList>
            <person name="Jaros S."/>
            <person name="Januszkiewicz K."/>
            <person name="Wedrychowicz H."/>
        </authorList>
    </citation>
    <scope>NUCLEOTIDE SEQUENCE [LARGE SCALE GENOMIC DNA]</scope>
    <source>
        <strain evidence="1 2">DSM 44523</strain>
    </source>
</reference>
<dbReference type="RefSeq" id="WP_143174461.1">
    <property type="nucleotide sequence ID" value="NZ_FQVN01000014.1"/>
</dbReference>
<dbReference type="STRING" id="2017.SAMN05444320_11454"/>
<gene>
    <name evidence="1" type="ORF">SAMN05444320_11454</name>
</gene>
<keyword evidence="2" id="KW-1185">Reference proteome</keyword>
<name>A0A1M5MU94_STRHI</name>
<dbReference type="Proteomes" id="UP000184501">
    <property type="component" value="Unassembled WGS sequence"/>
</dbReference>
<dbReference type="EMBL" id="FQVN01000014">
    <property type="protein sequence ID" value="SHG80878.1"/>
    <property type="molecule type" value="Genomic_DNA"/>
</dbReference>
<protein>
    <submittedName>
        <fullName evidence="1">Uncharacterized protein</fullName>
    </submittedName>
</protein>
<accession>A0A1M5MU94</accession>
<evidence type="ECO:0000313" key="1">
    <source>
        <dbReference type="EMBL" id="SHG80878.1"/>
    </source>
</evidence>